<reference evidence="2 3" key="1">
    <citation type="submission" date="2020-03" db="EMBL/GenBank/DDBJ databases">
        <title>Whole genome shotgun sequence of Phytohabitans houttuyneae NBRC 108639.</title>
        <authorList>
            <person name="Komaki H."/>
            <person name="Tamura T."/>
        </authorList>
    </citation>
    <scope>NUCLEOTIDE SEQUENCE [LARGE SCALE GENOMIC DNA]</scope>
    <source>
        <strain evidence="2 3">NBRC 108639</strain>
    </source>
</reference>
<dbReference type="Proteomes" id="UP000482800">
    <property type="component" value="Unassembled WGS sequence"/>
</dbReference>
<name>A0A6V8K965_9ACTN</name>
<sequence>MSHPSGGIMFVYALTQPIDDFDALTPLPDWIAADPAARTRWALQAVLALADAATQVRWDGDMRHLPSVGAVLTPPDAIPYLTIKQDNNGTTFVISGVELPWPAGTIDATARTRPRPIGAWTPPHQPGHPANPTTPRPPHRRLRHRSALLNRRHGATRTDAQRSARPSGGAENSPTLITASGQTWRRNPRTFGARSHERSHIGQTR</sequence>
<feature type="region of interest" description="Disordered" evidence="1">
    <location>
        <begin position="113"/>
        <end position="205"/>
    </location>
</feature>
<evidence type="ECO:0000313" key="2">
    <source>
        <dbReference type="EMBL" id="GFJ77275.1"/>
    </source>
</evidence>
<dbReference type="RefSeq" id="WP_345516412.1">
    <property type="nucleotide sequence ID" value="NZ_BAABGO010000099.1"/>
</dbReference>
<evidence type="ECO:0000313" key="3">
    <source>
        <dbReference type="Proteomes" id="UP000482800"/>
    </source>
</evidence>
<dbReference type="AlphaFoldDB" id="A0A6V8K965"/>
<protein>
    <submittedName>
        <fullName evidence="2">Uncharacterized protein</fullName>
    </submittedName>
</protein>
<feature type="compositionally biased region" description="Basic and acidic residues" evidence="1">
    <location>
        <begin position="194"/>
        <end position="205"/>
    </location>
</feature>
<evidence type="ECO:0000256" key="1">
    <source>
        <dbReference type="SAM" id="MobiDB-lite"/>
    </source>
</evidence>
<gene>
    <name evidence="2" type="ORF">Phou_014550</name>
</gene>
<proteinExistence type="predicted"/>
<keyword evidence="3" id="KW-1185">Reference proteome</keyword>
<feature type="compositionally biased region" description="Polar residues" evidence="1">
    <location>
        <begin position="170"/>
        <end position="185"/>
    </location>
</feature>
<feature type="compositionally biased region" description="Basic residues" evidence="1">
    <location>
        <begin position="137"/>
        <end position="155"/>
    </location>
</feature>
<dbReference type="EMBL" id="BLPF01000001">
    <property type="protein sequence ID" value="GFJ77275.1"/>
    <property type="molecule type" value="Genomic_DNA"/>
</dbReference>
<organism evidence="2 3">
    <name type="scientific">Phytohabitans houttuyneae</name>
    <dbReference type="NCBI Taxonomy" id="1076126"/>
    <lineage>
        <taxon>Bacteria</taxon>
        <taxon>Bacillati</taxon>
        <taxon>Actinomycetota</taxon>
        <taxon>Actinomycetes</taxon>
        <taxon>Micromonosporales</taxon>
        <taxon>Micromonosporaceae</taxon>
    </lineage>
</organism>
<accession>A0A6V8K965</accession>
<reference evidence="2 3" key="2">
    <citation type="submission" date="2020-03" db="EMBL/GenBank/DDBJ databases">
        <authorList>
            <person name="Ichikawa N."/>
            <person name="Kimura A."/>
            <person name="Kitahashi Y."/>
            <person name="Uohara A."/>
        </authorList>
    </citation>
    <scope>NUCLEOTIDE SEQUENCE [LARGE SCALE GENOMIC DNA]</scope>
    <source>
        <strain evidence="2 3">NBRC 108639</strain>
    </source>
</reference>
<comment type="caution">
    <text evidence="2">The sequence shown here is derived from an EMBL/GenBank/DDBJ whole genome shotgun (WGS) entry which is preliminary data.</text>
</comment>